<feature type="domain" description="BIG2" evidence="3">
    <location>
        <begin position="299"/>
        <end position="377"/>
    </location>
</feature>
<dbReference type="InterPro" id="IPR003343">
    <property type="entry name" value="Big_2"/>
</dbReference>
<reference evidence="4 5" key="1">
    <citation type="submission" date="2020-05" db="EMBL/GenBank/DDBJ databases">
        <title>Complete genome sequence of Gemmatimonas greenlandica TET16.</title>
        <authorList>
            <person name="Zeng Y."/>
        </authorList>
    </citation>
    <scope>NUCLEOTIDE SEQUENCE [LARGE SCALE GENOMIC DNA]</scope>
    <source>
        <strain evidence="4 5">TET16</strain>
    </source>
</reference>
<feature type="compositionally biased region" description="Basic residues" evidence="1">
    <location>
        <begin position="966"/>
        <end position="984"/>
    </location>
</feature>
<dbReference type="PANTHER" id="PTHR23019">
    <property type="entry name" value="NUCLEAR PORE MEMBRANE GLYCOPROTEIN GP210-RELATED"/>
    <property type="match status" value="1"/>
</dbReference>
<keyword evidence="5" id="KW-1185">Reference proteome</keyword>
<evidence type="ECO:0000313" key="5">
    <source>
        <dbReference type="Proteomes" id="UP000500938"/>
    </source>
</evidence>
<name>A0A6M4IQ77_9BACT</name>
<dbReference type="SMART" id="SM00635">
    <property type="entry name" value="BID_2"/>
    <property type="match status" value="4"/>
</dbReference>
<sequence length="984" mass="99384">MHSAPSSARTRFTVALRRIRFAALTLALAACGGGGDPAGPPVVVNPPTVRGVAVTPITATIRVGETQSLSATVDAINGAGTGVTWSSESPTVATVNSTGLVTAIGIGTATIRATAAADTRVSTTATITVQAARNITLTPTTVSLGTGQTQALQATVQIDAGLPTTVTWRTSAATIATVSAAGVVSGVARGTATITAVSVGDTTLRATTTVNVVAVVRAVTVTPTTATLFISATQQLTAAVTADEGVAPTVTWRSSNPAAATVSATGLVTAVALGSTTVTVLSTADTTRRATSAITVAPRPVSVSIAQRNIGINPGTSTTLTAVVNADPGVATGVTWSSSAGGVATISAQGVVSAVSVGSTLITATSVADGTKRDTVTLSVVPRLATAWSATRLSGVLRDDLFSIFAVTASNVFAIDLQGDIYRWNGTAWTLSLSNSADYQALHGSSATNIIAVGTNGAIARWNGTAWSTMTSGTTQTLNAVWVESQTVAWAAGNNGIVLQLATNTWSTETTNSTQALNGVWGGDNVVYAVGANTEVLRRVGSTWSRVTVPSAELLYGVHGNSATDVVIVGTNGTLLRWNGTAWSVLGVGGLAGDLYQVSGSAANGGRRYVVGDGGVAQLDGITAALVSTPYAPQLFGVSVDAAGTAWASGERGAVLRSADAGGPTWTTNNLAPDLLDVWTAAANDALAVGEFGFVYRWNGSNWTKVTVPTQATLTSVWTTTTGEGFIGGESGTMLRLVGSSWVQMAFPSVSTVSAVWGTNGGNVYATTKAGEILRFNGSAWTLLTTASAPLWAVYGASAADVYAAGENGAVWKLNGAVFTALPAPATGTLSGIWLTGATNVFTDGANAAGTAGIAYRFNGTAWSSLQPGATPALTALWGPSEFDLYATGDNGTMLRFNGNTWTSMPTGTTDLLWSVSGAPNASAGFAVGINSTIVAASGSTAFRAAFRAASEAPARGSLEPSASARVRRGPQPHGDARKRKSSR</sequence>
<dbReference type="EMBL" id="CP053085">
    <property type="protein sequence ID" value="QJR36275.1"/>
    <property type="molecule type" value="Genomic_DNA"/>
</dbReference>
<feature type="domain" description="BIG2" evidence="3">
    <location>
        <begin position="131"/>
        <end position="209"/>
    </location>
</feature>
<protein>
    <recommendedName>
        <fullName evidence="3">BIG2 domain-containing protein</fullName>
    </recommendedName>
</protein>
<evidence type="ECO:0000256" key="2">
    <source>
        <dbReference type="SAM" id="SignalP"/>
    </source>
</evidence>
<proteinExistence type="predicted"/>
<organism evidence="4 5">
    <name type="scientific">Gemmatimonas groenlandica</name>
    <dbReference type="NCBI Taxonomy" id="2732249"/>
    <lineage>
        <taxon>Bacteria</taxon>
        <taxon>Pseudomonadati</taxon>
        <taxon>Gemmatimonadota</taxon>
        <taxon>Gemmatimonadia</taxon>
        <taxon>Gemmatimonadales</taxon>
        <taxon>Gemmatimonadaceae</taxon>
        <taxon>Gemmatimonas</taxon>
    </lineage>
</organism>
<feature type="chain" id="PRO_5027105789" description="BIG2 domain-containing protein" evidence="2">
    <location>
        <begin position="30"/>
        <end position="984"/>
    </location>
</feature>
<dbReference type="PANTHER" id="PTHR23019:SF0">
    <property type="entry name" value="NUCLEAR PORE MEMBRANE GLYCOPROTEIN 210"/>
    <property type="match status" value="1"/>
</dbReference>
<evidence type="ECO:0000313" key="4">
    <source>
        <dbReference type="EMBL" id="QJR36275.1"/>
    </source>
</evidence>
<gene>
    <name evidence="4" type="ORF">HKW67_12560</name>
</gene>
<dbReference type="Proteomes" id="UP000500938">
    <property type="component" value="Chromosome"/>
</dbReference>
<evidence type="ECO:0000256" key="1">
    <source>
        <dbReference type="SAM" id="MobiDB-lite"/>
    </source>
</evidence>
<dbReference type="Pfam" id="PF02368">
    <property type="entry name" value="Big_2"/>
    <property type="match status" value="4"/>
</dbReference>
<dbReference type="InterPro" id="IPR008964">
    <property type="entry name" value="Invasin/intimin_cell_adhesion"/>
</dbReference>
<feature type="domain" description="BIG2" evidence="3">
    <location>
        <begin position="48"/>
        <end position="125"/>
    </location>
</feature>
<dbReference type="AlphaFoldDB" id="A0A6M4IQ77"/>
<feature type="region of interest" description="Disordered" evidence="1">
    <location>
        <begin position="952"/>
        <end position="984"/>
    </location>
</feature>
<accession>A0A6M4IQ77</accession>
<feature type="signal peptide" evidence="2">
    <location>
        <begin position="1"/>
        <end position="29"/>
    </location>
</feature>
<dbReference type="SUPFAM" id="SSF49373">
    <property type="entry name" value="Invasin/intimin cell-adhesion fragments"/>
    <property type="match status" value="4"/>
</dbReference>
<keyword evidence="2" id="KW-0732">Signal</keyword>
<feature type="domain" description="BIG2" evidence="3">
    <location>
        <begin position="215"/>
        <end position="292"/>
    </location>
</feature>
<dbReference type="RefSeq" id="WP_171225708.1">
    <property type="nucleotide sequence ID" value="NZ_CP053085.1"/>
</dbReference>
<evidence type="ECO:0000259" key="3">
    <source>
        <dbReference type="SMART" id="SM00635"/>
    </source>
</evidence>
<dbReference type="InterPro" id="IPR045197">
    <property type="entry name" value="NUP210-like"/>
</dbReference>
<dbReference type="Gene3D" id="2.60.40.1080">
    <property type="match status" value="4"/>
</dbReference>
<dbReference type="KEGG" id="ggr:HKW67_12560"/>